<evidence type="ECO:0000313" key="1">
    <source>
        <dbReference type="EMBL" id="CAC5425845.1"/>
    </source>
</evidence>
<accession>A0A6J8F2E6</accession>
<sequence>MMQLNIIHGFWSSNEQVLSGTGTLLLQCYGRWLCSCHTRECRNEQRRSNTTDVTCGAGSAYPSGAPEITSGFGGVLVDVLCCALYTAVCLLVSEGLIYDQTIRKLVANQTLSVDGGPEFHQVSLLDYNTGMEYIVRDNKCTKMNITTTEPGCIPTNATVVKQSYIGAGANMVKTTIYRFVDGQMLVYLTVADDGCVPVIYESTGMNTKGESVKMGIQYMGIEAVASDASVFNMPASCSMS</sequence>
<dbReference type="InterPro" id="IPR001299">
    <property type="entry name" value="Ependymin"/>
</dbReference>
<dbReference type="EMBL" id="CACVKT020010330">
    <property type="protein sequence ID" value="CAC5425845.1"/>
    <property type="molecule type" value="Genomic_DNA"/>
</dbReference>
<dbReference type="Proteomes" id="UP000507470">
    <property type="component" value="Unassembled WGS sequence"/>
</dbReference>
<organism evidence="1 2">
    <name type="scientific">Mytilus coruscus</name>
    <name type="common">Sea mussel</name>
    <dbReference type="NCBI Taxonomy" id="42192"/>
    <lineage>
        <taxon>Eukaryota</taxon>
        <taxon>Metazoa</taxon>
        <taxon>Spiralia</taxon>
        <taxon>Lophotrochozoa</taxon>
        <taxon>Mollusca</taxon>
        <taxon>Bivalvia</taxon>
        <taxon>Autobranchia</taxon>
        <taxon>Pteriomorphia</taxon>
        <taxon>Mytilida</taxon>
        <taxon>Mytiloidea</taxon>
        <taxon>Mytilidae</taxon>
        <taxon>Mytilinae</taxon>
        <taxon>Mytilus</taxon>
    </lineage>
</organism>
<gene>
    <name evidence="1" type="ORF">MCOR_57630</name>
</gene>
<name>A0A6J8F2E6_MYTCO</name>
<dbReference type="GO" id="GO:0005764">
    <property type="term" value="C:lysosome"/>
    <property type="evidence" value="ECO:0007669"/>
    <property type="project" value="TreeGrafter"/>
</dbReference>
<dbReference type="Pfam" id="PF00811">
    <property type="entry name" value="Ependymin"/>
    <property type="match status" value="1"/>
</dbReference>
<proteinExistence type="predicted"/>
<reference evidence="1 2" key="1">
    <citation type="submission" date="2020-06" db="EMBL/GenBank/DDBJ databases">
        <authorList>
            <person name="Li R."/>
            <person name="Bekaert M."/>
        </authorList>
    </citation>
    <scope>NUCLEOTIDE SEQUENCE [LARGE SCALE GENOMIC DNA]</scope>
    <source>
        <strain evidence="2">wild</strain>
    </source>
</reference>
<dbReference type="AlphaFoldDB" id="A0A6J8F2E6"/>
<keyword evidence="2" id="KW-1185">Reference proteome</keyword>
<evidence type="ECO:0000313" key="2">
    <source>
        <dbReference type="Proteomes" id="UP000507470"/>
    </source>
</evidence>
<protein>
    <submittedName>
        <fullName evidence="1">UBQLN</fullName>
    </submittedName>
</protein>
<dbReference type="OrthoDB" id="10001248at2759"/>
<dbReference type="GO" id="GO:0007160">
    <property type="term" value="P:cell-matrix adhesion"/>
    <property type="evidence" value="ECO:0007669"/>
    <property type="project" value="InterPro"/>
</dbReference>
<dbReference type="PANTHER" id="PTHR10697:SF1">
    <property type="entry name" value="MAMMALIAN EPENDYMIN-RELATED PROTEIN 1"/>
    <property type="match status" value="1"/>
</dbReference>
<dbReference type="PANTHER" id="PTHR10697">
    <property type="entry name" value="MAMMALIAN EPENDYMIN-RELATED PROTEIN 1"/>
    <property type="match status" value="1"/>
</dbReference>
<dbReference type="GO" id="GO:0005576">
    <property type="term" value="C:extracellular region"/>
    <property type="evidence" value="ECO:0007669"/>
    <property type="project" value="InterPro"/>
</dbReference>
<dbReference type="GO" id="GO:0005509">
    <property type="term" value="F:calcium ion binding"/>
    <property type="evidence" value="ECO:0007669"/>
    <property type="project" value="InterPro"/>
</dbReference>